<organism evidence="4 5">
    <name type="scientific">Colletotrichum chlorophyti</name>
    <dbReference type="NCBI Taxonomy" id="708187"/>
    <lineage>
        <taxon>Eukaryota</taxon>
        <taxon>Fungi</taxon>
        <taxon>Dikarya</taxon>
        <taxon>Ascomycota</taxon>
        <taxon>Pezizomycotina</taxon>
        <taxon>Sordariomycetes</taxon>
        <taxon>Hypocreomycetidae</taxon>
        <taxon>Glomerellales</taxon>
        <taxon>Glomerellaceae</taxon>
        <taxon>Colletotrichum</taxon>
    </lineage>
</organism>
<comment type="subcellular location">
    <subcellularLocation>
        <location evidence="1">Nucleus</location>
    </subcellularLocation>
</comment>
<keyword evidence="2" id="KW-0539">Nucleus</keyword>
<dbReference type="GO" id="GO:0005634">
    <property type="term" value="C:nucleus"/>
    <property type="evidence" value="ECO:0007669"/>
    <property type="project" value="UniProtKB-SubCell"/>
</dbReference>
<dbReference type="STRING" id="708187.A0A1Q8RSS1"/>
<dbReference type="Pfam" id="PF04082">
    <property type="entry name" value="Fungal_trans"/>
    <property type="match status" value="1"/>
</dbReference>
<feature type="domain" description="Xylanolytic transcriptional activator regulatory" evidence="3">
    <location>
        <begin position="187"/>
        <end position="260"/>
    </location>
</feature>
<dbReference type="GO" id="GO:0006351">
    <property type="term" value="P:DNA-templated transcription"/>
    <property type="evidence" value="ECO:0007669"/>
    <property type="project" value="InterPro"/>
</dbReference>
<dbReference type="CDD" id="cd12148">
    <property type="entry name" value="fungal_TF_MHR"/>
    <property type="match status" value="1"/>
</dbReference>
<evidence type="ECO:0000313" key="4">
    <source>
        <dbReference type="EMBL" id="OLN87213.1"/>
    </source>
</evidence>
<name>A0A1Q8RSS1_9PEZI</name>
<dbReference type="EMBL" id="MPGH01000101">
    <property type="protein sequence ID" value="OLN87213.1"/>
    <property type="molecule type" value="Genomic_DNA"/>
</dbReference>
<evidence type="ECO:0000256" key="1">
    <source>
        <dbReference type="ARBA" id="ARBA00004123"/>
    </source>
</evidence>
<dbReference type="PANTHER" id="PTHR31001">
    <property type="entry name" value="UNCHARACTERIZED TRANSCRIPTIONAL REGULATORY PROTEIN"/>
    <property type="match status" value="1"/>
</dbReference>
<protein>
    <submittedName>
        <fullName evidence="4">Putative transcriptional regulatory protein C139.03-like protein 3</fullName>
    </submittedName>
</protein>
<reference evidence="4 5" key="1">
    <citation type="submission" date="2016-11" db="EMBL/GenBank/DDBJ databases">
        <title>Draft Genome Assembly of Colletotrichum chlorophyti a pathogen of herbaceous plants.</title>
        <authorList>
            <person name="Gan P."/>
            <person name="Narusaka M."/>
            <person name="Tsushima A."/>
            <person name="Narusaka Y."/>
            <person name="Takano Y."/>
            <person name="Shirasu K."/>
        </authorList>
    </citation>
    <scope>NUCLEOTIDE SEQUENCE [LARGE SCALE GENOMIC DNA]</scope>
    <source>
        <strain evidence="4 5">NTL11</strain>
    </source>
</reference>
<evidence type="ECO:0000259" key="3">
    <source>
        <dbReference type="SMART" id="SM00906"/>
    </source>
</evidence>
<proteinExistence type="predicted"/>
<dbReference type="Proteomes" id="UP000186583">
    <property type="component" value="Unassembled WGS sequence"/>
</dbReference>
<dbReference type="AlphaFoldDB" id="A0A1Q8RSS1"/>
<dbReference type="PANTHER" id="PTHR31001:SF85">
    <property type="entry name" value="ZN(II)2CYS6 TRANSCRIPTION FACTOR (EUROFUNG)"/>
    <property type="match status" value="1"/>
</dbReference>
<dbReference type="GO" id="GO:0003677">
    <property type="term" value="F:DNA binding"/>
    <property type="evidence" value="ECO:0007669"/>
    <property type="project" value="InterPro"/>
</dbReference>
<dbReference type="OrthoDB" id="2269373at2759"/>
<dbReference type="InterPro" id="IPR007219">
    <property type="entry name" value="XnlR_reg_dom"/>
</dbReference>
<accession>A0A1Q8RSS1</accession>
<gene>
    <name evidence="4" type="ORF">CCHL11_03546</name>
</gene>
<dbReference type="SMART" id="SM00906">
    <property type="entry name" value="Fungal_trans"/>
    <property type="match status" value="1"/>
</dbReference>
<dbReference type="GO" id="GO:0008270">
    <property type="term" value="F:zinc ion binding"/>
    <property type="evidence" value="ECO:0007669"/>
    <property type="project" value="InterPro"/>
</dbReference>
<sequence length="552" mass="63179">MKKLENYPARDRTEGLLWKMAAQRLLRIHFFQTFSIIESSSGYASPSDGHDETHQKSMDFDLLALGPVEVLRLWQIFLERVNPMTKIIHVPTLEPLVFEAATDRFNVSPELGALLCSINVVAILALSEHESIRILSVEKDQALRKSAYALKKALMKVDFLRRYNTTTLQCLVLYLVSLQGQFDRHAAWVLTGMLVRVAQRMGLHRDGEYLGLQPFETEMRRRIWWQIIMLETKYAILAGFADTLLPWNWDTKLPSNVNDADLLPGSSEPIRSREGATEMAFCLILYESRQFFLENPMPEFEAVVLGAAAAEGSKKSSEQLEKYRIIVNDMEERLREAEKRYCNPSAGGIHLVASRVRILLAQRIRDMMAHAREPGDENLDGLGSQQSYFRAWIIHFESDINWYDTIDKRFIWYLKLHFQADAFSVFIEMLQWQPVGTLVDRAWKTIDRVYHYHSEFYDMGKRENVQRAESLLSGWERRELAFANLGLSCEVPLLVLKLRNCGHLRPNKERSPVEQWPATAPDTALFPGLNTAGFGGFDGAILPDASGTAFGL</sequence>
<comment type="caution">
    <text evidence="4">The sequence shown here is derived from an EMBL/GenBank/DDBJ whole genome shotgun (WGS) entry which is preliminary data.</text>
</comment>
<evidence type="ECO:0000256" key="2">
    <source>
        <dbReference type="ARBA" id="ARBA00023242"/>
    </source>
</evidence>
<keyword evidence="5" id="KW-1185">Reference proteome</keyword>
<evidence type="ECO:0000313" key="5">
    <source>
        <dbReference type="Proteomes" id="UP000186583"/>
    </source>
</evidence>
<dbReference type="InterPro" id="IPR050613">
    <property type="entry name" value="Sec_Metabolite_Reg"/>
</dbReference>